<comment type="caution">
    <text evidence="1">The sequence shown here is derived from an EMBL/GenBank/DDBJ whole genome shotgun (WGS) entry which is preliminary data.</text>
</comment>
<protein>
    <submittedName>
        <fullName evidence="1">6409_t:CDS:1</fullName>
    </submittedName>
</protein>
<proteinExistence type="predicted"/>
<sequence length="73" mass="8359">NRFLDKFTDFECRSKPILLIEFIVDLMDNLQNKSAQQYKLVLERVMHSPRVARVGHVDHGSGRAHGGLRARGI</sequence>
<name>A0A9N9N9E8_9GLOM</name>
<accession>A0A9N9N9E8</accession>
<evidence type="ECO:0000313" key="2">
    <source>
        <dbReference type="Proteomes" id="UP000789396"/>
    </source>
</evidence>
<keyword evidence="2" id="KW-1185">Reference proteome</keyword>
<reference evidence="1" key="1">
    <citation type="submission" date="2021-06" db="EMBL/GenBank/DDBJ databases">
        <authorList>
            <person name="Kallberg Y."/>
            <person name="Tangrot J."/>
            <person name="Rosling A."/>
        </authorList>
    </citation>
    <scope>NUCLEOTIDE SEQUENCE</scope>
    <source>
        <strain evidence="1">IN212</strain>
    </source>
</reference>
<dbReference type="Proteomes" id="UP000789396">
    <property type="component" value="Unassembled WGS sequence"/>
</dbReference>
<feature type="non-terminal residue" evidence="1">
    <location>
        <position position="1"/>
    </location>
</feature>
<evidence type="ECO:0000313" key="1">
    <source>
        <dbReference type="EMBL" id="CAG8714380.1"/>
    </source>
</evidence>
<organism evidence="1 2">
    <name type="scientific">Racocetra fulgida</name>
    <dbReference type="NCBI Taxonomy" id="60492"/>
    <lineage>
        <taxon>Eukaryota</taxon>
        <taxon>Fungi</taxon>
        <taxon>Fungi incertae sedis</taxon>
        <taxon>Mucoromycota</taxon>
        <taxon>Glomeromycotina</taxon>
        <taxon>Glomeromycetes</taxon>
        <taxon>Diversisporales</taxon>
        <taxon>Gigasporaceae</taxon>
        <taxon>Racocetra</taxon>
    </lineage>
</organism>
<gene>
    <name evidence="1" type="ORF">RFULGI_LOCUS11054</name>
</gene>
<dbReference type="AlphaFoldDB" id="A0A9N9N9E8"/>
<dbReference type="EMBL" id="CAJVPZ010023124">
    <property type="protein sequence ID" value="CAG8714380.1"/>
    <property type="molecule type" value="Genomic_DNA"/>
</dbReference>